<comment type="caution">
    <text evidence="1">The sequence shown here is derived from an EMBL/GenBank/DDBJ whole genome shotgun (WGS) entry which is preliminary data.</text>
</comment>
<accession>A0ABP8FDH9</accession>
<evidence type="ECO:0000313" key="1">
    <source>
        <dbReference type="EMBL" id="GAA4300682.1"/>
    </source>
</evidence>
<reference evidence="2" key="1">
    <citation type="journal article" date="2019" name="Int. J. Syst. Evol. Microbiol.">
        <title>The Global Catalogue of Microorganisms (GCM) 10K type strain sequencing project: providing services to taxonomists for standard genome sequencing and annotation.</title>
        <authorList>
            <consortium name="The Broad Institute Genomics Platform"/>
            <consortium name="The Broad Institute Genome Sequencing Center for Infectious Disease"/>
            <person name="Wu L."/>
            <person name="Ma J."/>
        </authorList>
    </citation>
    <scope>NUCLEOTIDE SEQUENCE [LARGE SCALE GENOMIC DNA]</scope>
    <source>
        <strain evidence="2">JCM 17664</strain>
    </source>
</reference>
<keyword evidence="2" id="KW-1185">Reference proteome</keyword>
<evidence type="ECO:0008006" key="3">
    <source>
        <dbReference type="Google" id="ProtNLM"/>
    </source>
</evidence>
<dbReference type="Gene3D" id="1.20.120.520">
    <property type="entry name" value="nmb1532 protein domain like"/>
    <property type="match status" value="1"/>
</dbReference>
<organism evidence="1 2">
    <name type="scientific">Compostibacter hankyongensis</name>
    <dbReference type="NCBI Taxonomy" id="1007089"/>
    <lineage>
        <taxon>Bacteria</taxon>
        <taxon>Pseudomonadati</taxon>
        <taxon>Bacteroidota</taxon>
        <taxon>Chitinophagia</taxon>
        <taxon>Chitinophagales</taxon>
        <taxon>Chitinophagaceae</taxon>
        <taxon>Compostibacter</taxon>
    </lineage>
</organism>
<evidence type="ECO:0000313" key="2">
    <source>
        <dbReference type="Proteomes" id="UP001501207"/>
    </source>
</evidence>
<sequence>MVQRALNEHKLIGELVAVILKPAARDVSKKLSLLADAINDHVRFEERQLFPHLEKKLGRTKLQSIGEHMPEEIPADEYRDDFWNWPSTL</sequence>
<protein>
    <recommendedName>
        <fullName evidence="3">Hemerythrin-like domain-containing protein</fullName>
    </recommendedName>
</protein>
<gene>
    <name evidence="1" type="ORF">GCM10023143_01900</name>
</gene>
<proteinExistence type="predicted"/>
<dbReference type="EMBL" id="BAABFN010000001">
    <property type="protein sequence ID" value="GAA4300682.1"/>
    <property type="molecule type" value="Genomic_DNA"/>
</dbReference>
<dbReference type="Proteomes" id="UP001501207">
    <property type="component" value="Unassembled WGS sequence"/>
</dbReference>
<name>A0ABP8FDH9_9BACT</name>